<proteinExistence type="predicted"/>
<sequence>MAGKLIVIFVEGETEKEFYNALIQYYKAQSSNKLREFKVINLGGINRFETKMALKLQNEILVKHNPKDVEVVCCYDTDVFEFAKRPPVNWTKVKSRVADLGISELTQVMASRMIEDWFLADLPGICKFLKIKEVKKADGKDGNDKMIKLFKKGSKLYIKGTPTSKFIPSLNMETIRKHAASQLSPLEKLLHVSLAEKGKQKKKK</sequence>
<keyword evidence="2" id="KW-1185">Reference proteome</keyword>
<accession>A0A369PP09</accession>
<dbReference type="OrthoDB" id="1494212at2"/>
<comment type="caution">
    <text evidence="1">The sequence shown here is derived from an EMBL/GenBank/DDBJ whole genome shotgun (WGS) entry which is preliminary data.</text>
</comment>
<dbReference type="AlphaFoldDB" id="A0A369PP09"/>
<dbReference type="EMBL" id="QPKV01000014">
    <property type="protein sequence ID" value="RDC54341.1"/>
    <property type="molecule type" value="Genomic_DNA"/>
</dbReference>
<evidence type="ECO:0008006" key="3">
    <source>
        <dbReference type="Google" id="ProtNLM"/>
    </source>
</evidence>
<organism evidence="1 2">
    <name type="scientific">Pedobacter chinensis</name>
    <dbReference type="NCBI Taxonomy" id="2282421"/>
    <lineage>
        <taxon>Bacteria</taxon>
        <taxon>Pseudomonadati</taxon>
        <taxon>Bacteroidota</taxon>
        <taxon>Sphingobacteriia</taxon>
        <taxon>Sphingobacteriales</taxon>
        <taxon>Sphingobacteriaceae</taxon>
        <taxon>Pedobacter</taxon>
    </lineage>
</organism>
<dbReference type="RefSeq" id="WP_115404768.1">
    <property type="nucleotide sequence ID" value="NZ_QPKV01000014.1"/>
</dbReference>
<name>A0A369PP09_9SPHI</name>
<reference evidence="1 2" key="1">
    <citation type="submission" date="2018-07" db="EMBL/GenBank/DDBJ databases">
        <title>Pedobacter sp. nov., isolated from soil.</title>
        <authorList>
            <person name="Zhou L.Y."/>
            <person name="Du Z.J."/>
        </authorList>
    </citation>
    <scope>NUCLEOTIDE SEQUENCE [LARGE SCALE GENOMIC DNA]</scope>
    <source>
        <strain evidence="1 2">JDX94</strain>
    </source>
</reference>
<gene>
    <name evidence="1" type="ORF">DU508_21710</name>
</gene>
<dbReference type="Proteomes" id="UP000253961">
    <property type="component" value="Unassembled WGS sequence"/>
</dbReference>
<protein>
    <recommendedName>
        <fullName evidence="3">DUF4276 family protein</fullName>
    </recommendedName>
</protein>
<evidence type="ECO:0000313" key="2">
    <source>
        <dbReference type="Proteomes" id="UP000253961"/>
    </source>
</evidence>
<evidence type="ECO:0000313" key="1">
    <source>
        <dbReference type="EMBL" id="RDC54341.1"/>
    </source>
</evidence>